<sequence>MLASSSIAGILRQVCNQAATMAPLQLNLIAACDAKMGIGLKNDLPWRLRNEMAYFNRMTTGSSKNPGSTSGESKKNVVVMGRKTWDSIPLKFRPLKNRINEVNQSDVVWTTSWDETIRKLEELEAKGEIGKIWVTGGSFVYKLALESVHCNRIYLTRLQKDYGCDVFFPDFDTNTFQQVTDPEVPEEEQDEGGIKYNFYVYENSTRREQNGA</sequence>
<dbReference type="GO" id="GO:0004146">
    <property type="term" value="F:dihydrofolate reductase activity"/>
    <property type="evidence" value="ECO:0007669"/>
    <property type="project" value="UniProtKB-EC"/>
</dbReference>
<comment type="pathway">
    <text evidence="1">Cofactor biosynthesis; tetrahydrofolate biosynthesis; 5,6,7,8-tetrahydrofolate from 7,8-dihydrofolate: step 1/1.</text>
</comment>
<reference evidence="9 10" key="1">
    <citation type="journal article" date="2016" name="Genome Biol. Evol.">
        <title>Gene Family Evolution Reflects Adaptation to Soil Environmental Stressors in the Genome of the Collembolan Orchesella cincta.</title>
        <authorList>
            <person name="Faddeeva-Vakhrusheva A."/>
            <person name="Derks M.F."/>
            <person name="Anvar S.Y."/>
            <person name="Agamennone V."/>
            <person name="Suring W."/>
            <person name="Smit S."/>
            <person name="van Straalen N.M."/>
            <person name="Roelofs D."/>
        </authorList>
    </citation>
    <scope>NUCLEOTIDE SEQUENCE [LARGE SCALE GENOMIC DNA]</scope>
    <source>
        <tissue evidence="9">Mixed pool</tissue>
    </source>
</reference>
<feature type="domain" description="DHFR" evidence="8">
    <location>
        <begin position="25"/>
        <end position="203"/>
    </location>
</feature>
<protein>
    <recommendedName>
        <fullName evidence="2">dihydrofolate reductase</fullName>
        <ecNumber evidence="2">1.5.1.3</ecNumber>
    </recommendedName>
</protein>
<dbReference type="InterPro" id="IPR017925">
    <property type="entry name" value="DHFR_CS"/>
</dbReference>
<organism evidence="9 10">
    <name type="scientific">Orchesella cincta</name>
    <name type="common">Springtail</name>
    <name type="synonym">Podura cincta</name>
    <dbReference type="NCBI Taxonomy" id="48709"/>
    <lineage>
        <taxon>Eukaryota</taxon>
        <taxon>Metazoa</taxon>
        <taxon>Ecdysozoa</taxon>
        <taxon>Arthropoda</taxon>
        <taxon>Hexapoda</taxon>
        <taxon>Collembola</taxon>
        <taxon>Entomobryomorpha</taxon>
        <taxon>Entomobryoidea</taxon>
        <taxon>Orchesellidae</taxon>
        <taxon>Orchesellinae</taxon>
        <taxon>Orchesella</taxon>
    </lineage>
</organism>
<keyword evidence="4" id="KW-0521">NADP</keyword>
<keyword evidence="5" id="KW-0560">Oxidoreductase</keyword>
<dbReference type="SUPFAM" id="SSF53597">
    <property type="entry name" value="Dihydrofolate reductase-like"/>
    <property type="match status" value="1"/>
</dbReference>
<dbReference type="OMA" id="RDNQLPW"/>
<dbReference type="InterPro" id="IPR024072">
    <property type="entry name" value="DHFR-like_dom_sf"/>
</dbReference>
<dbReference type="PROSITE" id="PS51330">
    <property type="entry name" value="DHFR_2"/>
    <property type="match status" value="1"/>
</dbReference>
<evidence type="ECO:0000313" key="10">
    <source>
        <dbReference type="Proteomes" id="UP000094527"/>
    </source>
</evidence>
<accession>A0A1D2N8I7</accession>
<dbReference type="Gene3D" id="3.40.430.10">
    <property type="entry name" value="Dihydrofolate Reductase, subunit A"/>
    <property type="match status" value="1"/>
</dbReference>
<dbReference type="PANTHER" id="PTHR48069">
    <property type="entry name" value="DIHYDROFOLATE REDUCTASE"/>
    <property type="match status" value="1"/>
</dbReference>
<dbReference type="InterPro" id="IPR001796">
    <property type="entry name" value="DHFR_dom"/>
</dbReference>
<dbReference type="GO" id="GO:0050661">
    <property type="term" value="F:NADP binding"/>
    <property type="evidence" value="ECO:0007669"/>
    <property type="project" value="InterPro"/>
</dbReference>
<dbReference type="EC" id="1.5.1.3" evidence="2"/>
<gene>
    <name evidence="9" type="ORF">Ocin01_05143</name>
</gene>
<dbReference type="GO" id="GO:0046655">
    <property type="term" value="P:folic acid metabolic process"/>
    <property type="evidence" value="ECO:0007669"/>
    <property type="project" value="TreeGrafter"/>
</dbReference>
<dbReference type="EMBL" id="LJIJ01000147">
    <property type="protein sequence ID" value="ODN01547.1"/>
    <property type="molecule type" value="Genomic_DNA"/>
</dbReference>
<evidence type="ECO:0000256" key="4">
    <source>
        <dbReference type="ARBA" id="ARBA00022857"/>
    </source>
</evidence>
<dbReference type="PRINTS" id="PR00070">
    <property type="entry name" value="DHFR"/>
</dbReference>
<comment type="similarity">
    <text evidence="7">Belongs to the dihydrofolate reductase family.</text>
</comment>
<evidence type="ECO:0000256" key="6">
    <source>
        <dbReference type="ARBA" id="ARBA00048873"/>
    </source>
</evidence>
<dbReference type="GO" id="GO:0046452">
    <property type="term" value="P:dihydrofolate metabolic process"/>
    <property type="evidence" value="ECO:0007669"/>
    <property type="project" value="TreeGrafter"/>
</dbReference>
<dbReference type="InterPro" id="IPR012259">
    <property type="entry name" value="DHFR"/>
</dbReference>
<dbReference type="CDD" id="cd00209">
    <property type="entry name" value="DHFR"/>
    <property type="match status" value="1"/>
</dbReference>
<proteinExistence type="inferred from homology"/>
<evidence type="ECO:0000256" key="3">
    <source>
        <dbReference type="ARBA" id="ARBA00022563"/>
    </source>
</evidence>
<comment type="catalytic activity">
    <reaction evidence="6">
        <text>(6S)-5,6,7,8-tetrahydrofolate + NADP(+) = 7,8-dihydrofolate + NADPH + H(+)</text>
        <dbReference type="Rhea" id="RHEA:15009"/>
        <dbReference type="ChEBI" id="CHEBI:15378"/>
        <dbReference type="ChEBI" id="CHEBI:57451"/>
        <dbReference type="ChEBI" id="CHEBI:57453"/>
        <dbReference type="ChEBI" id="CHEBI:57783"/>
        <dbReference type="ChEBI" id="CHEBI:58349"/>
        <dbReference type="EC" id="1.5.1.3"/>
    </reaction>
</comment>
<dbReference type="UniPathway" id="UPA00077">
    <property type="reaction ID" value="UER00158"/>
</dbReference>
<dbReference type="AlphaFoldDB" id="A0A1D2N8I7"/>
<evidence type="ECO:0000259" key="8">
    <source>
        <dbReference type="PROSITE" id="PS51330"/>
    </source>
</evidence>
<dbReference type="GO" id="GO:0006730">
    <property type="term" value="P:one-carbon metabolic process"/>
    <property type="evidence" value="ECO:0007669"/>
    <property type="project" value="UniProtKB-KW"/>
</dbReference>
<evidence type="ECO:0000256" key="7">
    <source>
        <dbReference type="RuleBase" id="RU004474"/>
    </source>
</evidence>
<evidence type="ECO:0000256" key="1">
    <source>
        <dbReference type="ARBA" id="ARBA00004903"/>
    </source>
</evidence>
<evidence type="ECO:0000313" key="9">
    <source>
        <dbReference type="EMBL" id="ODN01547.1"/>
    </source>
</evidence>
<dbReference type="STRING" id="48709.A0A1D2N8I7"/>
<name>A0A1D2N8I7_ORCCI</name>
<dbReference type="GO" id="GO:0046654">
    <property type="term" value="P:tetrahydrofolate biosynthetic process"/>
    <property type="evidence" value="ECO:0007669"/>
    <property type="project" value="UniProtKB-UniPathway"/>
</dbReference>
<keyword evidence="3" id="KW-0554">One-carbon metabolism</keyword>
<evidence type="ECO:0000256" key="2">
    <source>
        <dbReference type="ARBA" id="ARBA00012856"/>
    </source>
</evidence>
<dbReference type="PANTHER" id="PTHR48069:SF3">
    <property type="entry name" value="DIHYDROFOLATE REDUCTASE"/>
    <property type="match status" value="1"/>
</dbReference>
<dbReference type="Proteomes" id="UP000094527">
    <property type="component" value="Unassembled WGS sequence"/>
</dbReference>
<comment type="caution">
    <text evidence="9">The sequence shown here is derived from an EMBL/GenBank/DDBJ whole genome shotgun (WGS) entry which is preliminary data.</text>
</comment>
<dbReference type="OrthoDB" id="4664297at2759"/>
<dbReference type="PROSITE" id="PS00075">
    <property type="entry name" value="DHFR_1"/>
    <property type="match status" value="1"/>
</dbReference>
<evidence type="ECO:0000256" key="5">
    <source>
        <dbReference type="ARBA" id="ARBA00023002"/>
    </source>
</evidence>
<dbReference type="Pfam" id="PF00186">
    <property type="entry name" value="DHFR_1"/>
    <property type="match status" value="1"/>
</dbReference>
<dbReference type="GO" id="GO:0005739">
    <property type="term" value="C:mitochondrion"/>
    <property type="evidence" value="ECO:0007669"/>
    <property type="project" value="TreeGrafter"/>
</dbReference>
<keyword evidence="10" id="KW-1185">Reference proteome</keyword>